<dbReference type="EMBL" id="JAHYBZ010000007">
    <property type="protein sequence ID" value="MBW6399999.1"/>
    <property type="molecule type" value="Genomic_DNA"/>
</dbReference>
<protein>
    <recommendedName>
        <fullName evidence="3">Small CPxCG-related zinc finger protein</fullName>
    </recommendedName>
</protein>
<organism evidence="1 2">
    <name type="scientific">Roseomonas alba</name>
    <dbReference type="NCBI Taxonomy" id="2846776"/>
    <lineage>
        <taxon>Bacteria</taxon>
        <taxon>Pseudomonadati</taxon>
        <taxon>Pseudomonadota</taxon>
        <taxon>Alphaproteobacteria</taxon>
        <taxon>Acetobacterales</taxon>
        <taxon>Roseomonadaceae</taxon>
        <taxon>Roseomonas</taxon>
    </lineage>
</organism>
<keyword evidence="2" id="KW-1185">Reference proteome</keyword>
<dbReference type="RefSeq" id="WP_219764615.1">
    <property type="nucleotide sequence ID" value="NZ_JAHYBZ010000007.1"/>
</dbReference>
<evidence type="ECO:0000313" key="1">
    <source>
        <dbReference type="EMBL" id="MBW6399999.1"/>
    </source>
</evidence>
<proteinExistence type="predicted"/>
<dbReference type="Proteomes" id="UP001196565">
    <property type="component" value="Unassembled WGS sequence"/>
</dbReference>
<accession>A0ABS7ACH1</accession>
<name>A0ABS7ACH1_9PROT</name>
<evidence type="ECO:0008006" key="3">
    <source>
        <dbReference type="Google" id="ProtNLM"/>
    </source>
</evidence>
<gene>
    <name evidence="1" type="ORF">KPL78_19215</name>
</gene>
<reference evidence="1 2" key="1">
    <citation type="submission" date="2021-07" db="EMBL/GenBank/DDBJ databases">
        <authorList>
            <person name="So Y."/>
        </authorList>
    </citation>
    <scope>NUCLEOTIDE SEQUENCE [LARGE SCALE GENOMIC DNA]</scope>
    <source>
        <strain evidence="1 2">HJA6</strain>
    </source>
</reference>
<sequence>MSDPIDLSAARAQRDGASFMDCPTCGADNPDTNWAVVCRFNGTQPFIAALLCTACETEIVVEFGTLVAVKPHGA</sequence>
<comment type="caution">
    <text evidence="1">The sequence shown here is derived from an EMBL/GenBank/DDBJ whole genome shotgun (WGS) entry which is preliminary data.</text>
</comment>
<evidence type="ECO:0000313" key="2">
    <source>
        <dbReference type="Proteomes" id="UP001196565"/>
    </source>
</evidence>